<dbReference type="InterPro" id="IPR029058">
    <property type="entry name" value="AB_hydrolase_fold"/>
</dbReference>
<evidence type="ECO:0000313" key="2">
    <source>
        <dbReference type="EMBL" id="MBB4064569.1"/>
    </source>
</evidence>
<dbReference type="InterPro" id="IPR000073">
    <property type="entry name" value="AB_hydrolase_1"/>
</dbReference>
<reference evidence="2 3" key="1">
    <citation type="submission" date="2020-08" db="EMBL/GenBank/DDBJ databases">
        <title>Genomic Encyclopedia of Type Strains, Phase IV (KMG-IV): sequencing the most valuable type-strain genomes for metagenomic binning, comparative biology and taxonomic classification.</title>
        <authorList>
            <person name="Goeker M."/>
        </authorList>
    </citation>
    <scope>NUCLEOTIDE SEQUENCE [LARGE SCALE GENOMIC DNA]</scope>
    <source>
        <strain evidence="2 3">DSM 29853</strain>
    </source>
</reference>
<gene>
    <name evidence="2" type="ORF">GGR23_001756</name>
</gene>
<dbReference type="EMBL" id="JACIEZ010000003">
    <property type="protein sequence ID" value="MBB4064569.1"/>
    <property type="molecule type" value="Genomic_DNA"/>
</dbReference>
<protein>
    <submittedName>
        <fullName evidence="2">Pimeloyl-ACP methyl ester carboxylesterase</fullName>
    </submittedName>
</protein>
<dbReference type="PANTHER" id="PTHR43689:SF8">
    <property type="entry name" value="ALPHA_BETA-HYDROLASES SUPERFAMILY PROTEIN"/>
    <property type="match status" value="1"/>
</dbReference>
<name>A0A7W6NKI5_9HYPH</name>
<dbReference type="AlphaFoldDB" id="A0A7W6NKI5"/>
<dbReference type="Proteomes" id="UP000528286">
    <property type="component" value="Unassembled WGS sequence"/>
</dbReference>
<feature type="domain" description="AB hydrolase-1" evidence="1">
    <location>
        <begin position="87"/>
        <end position="279"/>
    </location>
</feature>
<dbReference type="Gene3D" id="3.40.50.1820">
    <property type="entry name" value="alpha/beta hydrolase"/>
    <property type="match status" value="1"/>
</dbReference>
<dbReference type="Pfam" id="PF12697">
    <property type="entry name" value="Abhydrolase_6"/>
    <property type="match status" value="1"/>
</dbReference>
<dbReference type="SUPFAM" id="SSF53474">
    <property type="entry name" value="alpha/beta-Hydrolases"/>
    <property type="match status" value="1"/>
</dbReference>
<proteinExistence type="predicted"/>
<keyword evidence="3" id="KW-1185">Reference proteome</keyword>
<evidence type="ECO:0000259" key="1">
    <source>
        <dbReference type="Pfam" id="PF12697"/>
    </source>
</evidence>
<dbReference type="PRINTS" id="PR00111">
    <property type="entry name" value="ABHYDROLASE"/>
</dbReference>
<sequence length="301" mass="31680">MASFALSVIRLGLRLVSTVSPEHGGRLAYRLFCTTDSRKPKGAKQREAHAEGMRLLSGAKATRMSLSDCSVMAHRFDGALPSDAPRVLVVHGWGSGAAYLAPMAKGLHEAGNRVVALDLPGHGQSSGRILDMRRAVEAIQAAAREHGPFDAIVAHSFGGAATIAATSGLIACVPRTQAGRLVIIGAPSRLDFIFGGFARIMRLGPAMLERVERQAEIGTGLHPARFDGARLVAALGVPALIVHAQDDKEVPADNAAAYEGRSPRIRVMWANGLGHRRIVRDAGVISAIAAFIAEGRVAEAA</sequence>
<organism evidence="2 3">
    <name type="scientific">Gellertiella hungarica</name>
    <dbReference type="NCBI Taxonomy" id="1572859"/>
    <lineage>
        <taxon>Bacteria</taxon>
        <taxon>Pseudomonadati</taxon>
        <taxon>Pseudomonadota</taxon>
        <taxon>Alphaproteobacteria</taxon>
        <taxon>Hyphomicrobiales</taxon>
        <taxon>Rhizobiaceae</taxon>
        <taxon>Gellertiella</taxon>
    </lineage>
</organism>
<evidence type="ECO:0000313" key="3">
    <source>
        <dbReference type="Proteomes" id="UP000528286"/>
    </source>
</evidence>
<dbReference type="RefSeq" id="WP_183365832.1">
    <property type="nucleotide sequence ID" value="NZ_JACIEZ010000003.1"/>
</dbReference>
<accession>A0A7W6NKI5</accession>
<dbReference type="PANTHER" id="PTHR43689">
    <property type="entry name" value="HYDROLASE"/>
    <property type="match status" value="1"/>
</dbReference>
<comment type="caution">
    <text evidence="2">The sequence shown here is derived from an EMBL/GenBank/DDBJ whole genome shotgun (WGS) entry which is preliminary data.</text>
</comment>